<comment type="similarity">
    <text evidence="2 5">Belongs to the TonB-dependent receptor family.</text>
</comment>
<evidence type="ECO:0000256" key="1">
    <source>
        <dbReference type="ARBA" id="ARBA00004442"/>
    </source>
</evidence>
<protein>
    <submittedName>
        <fullName evidence="9">TonB-dependent receptor</fullName>
    </submittedName>
</protein>
<feature type="signal peptide" evidence="6">
    <location>
        <begin position="1"/>
        <end position="25"/>
    </location>
</feature>
<dbReference type="Gene3D" id="2.40.170.20">
    <property type="entry name" value="TonB-dependent receptor, beta-barrel domain"/>
    <property type="match status" value="1"/>
</dbReference>
<dbReference type="Proteomes" id="UP001209701">
    <property type="component" value="Unassembled WGS sequence"/>
</dbReference>
<keyword evidence="4" id="KW-0998">Cell outer membrane</keyword>
<dbReference type="NCBIfam" id="TIGR01782">
    <property type="entry name" value="TonB-Xanth-Caul"/>
    <property type="match status" value="1"/>
</dbReference>
<keyword evidence="3 5" id="KW-0472">Membrane</keyword>
<comment type="caution">
    <text evidence="9">The sequence shown here is derived from an EMBL/GenBank/DDBJ whole genome shotgun (WGS) entry which is preliminary data.</text>
</comment>
<dbReference type="Pfam" id="PF00593">
    <property type="entry name" value="TonB_dep_Rec_b-barrel"/>
    <property type="match status" value="1"/>
</dbReference>
<proteinExistence type="inferred from homology"/>
<sequence length="906" mass="96975">MKVKLSPIAAAVTMTLLSVTLAAQAQQAETKPAAKQDSTQLEQVVVTGIRSARESSINAKRNGEGIMEVITAEDVGKMPDKNVADSLQRLPGVNTITAGGNEGGFGENDRVSMRGTPPSLTNTLINGHVVGTGDWFILNQAASGRSVSYSLLPSQMIDRVEVSKTSRADTVEGGVAGSVDIKTRSPLNAKKQFEALASIGGVYSTLSEKYDPQLSAAINWKNEAKTIGVMAQVFSEKRTIRRDGQEFFWHGSIDSLWGHNDLAIAAHPELKGQVMSLMTGAALFEQERKREGGLLTVQFRPTAGVDLELSGFTSKLKADNINRNFITTLHKPIVNSPSGVIPTGITAGGGNISAITIPAATTCDAGATCAPSATDTIYRPGASSESQYLNFDGKFKISDAFSVSTKLGTTTGKGLTPKDIGMEIWAQPASVDYKSSGSGNPVVVKVANSGKWTVGPDGDAGLVQLDPWGSNTTSKDTEHYGQADGMLNLGEGMFERLKFGARYTEHTRELTQYGLNTAAAGRVPGTLPWGGQLYPSNYGSGLGLPSIDYAQMDKGTLAAWSAKYQTPGALLNDSYYKVKEPVSAAYVMTDMVFGNVTANMGLRAVHSKTDVTRNLLQADKTTYAASTVSNTNTEYLPSASVRADLGRDIVLRSSLARTMSRPDFGQLGSLSLDNLTHTGTGGNPNLKPILSNNFDVGAEWYFAPKAMVSAALFHMDLKSYVSLGTFKGTFLNTQTGKLEEYTLTAAKNTTASVNGIELNIDMPIGAGFGFNSNYTYADGKETSDGCKAEQAKGKDQACDMLGNSKNSFNIGGYYEAYGFNARVAYNRRSAFLNGLSRADAIYQDTSGTWMASLGYDFTPNLALTFDAKDINKPILKSYKYDGANNKQPQSFYDNGAQYYLTLRAKY</sequence>
<dbReference type="PANTHER" id="PTHR40980">
    <property type="entry name" value="PLUG DOMAIN-CONTAINING PROTEIN"/>
    <property type="match status" value="1"/>
</dbReference>
<keyword evidence="9" id="KW-0675">Receptor</keyword>
<name>A0ABT2YDN3_9BURK</name>
<evidence type="ECO:0000256" key="5">
    <source>
        <dbReference type="RuleBase" id="RU003357"/>
    </source>
</evidence>
<evidence type="ECO:0000256" key="2">
    <source>
        <dbReference type="ARBA" id="ARBA00009810"/>
    </source>
</evidence>
<evidence type="ECO:0000256" key="3">
    <source>
        <dbReference type="ARBA" id="ARBA00023136"/>
    </source>
</evidence>
<dbReference type="SUPFAM" id="SSF56935">
    <property type="entry name" value="Porins"/>
    <property type="match status" value="1"/>
</dbReference>
<evidence type="ECO:0000256" key="6">
    <source>
        <dbReference type="SAM" id="SignalP"/>
    </source>
</evidence>
<dbReference type="InterPro" id="IPR037066">
    <property type="entry name" value="Plug_dom_sf"/>
</dbReference>
<keyword evidence="6" id="KW-0732">Signal</keyword>
<dbReference type="InterPro" id="IPR012910">
    <property type="entry name" value="Plug_dom"/>
</dbReference>
<evidence type="ECO:0000259" key="7">
    <source>
        <dbReference type="Pfam" id="PF00593"/>
    </source>
</evidence>
<evidence type="ECO:0000313" key="10">
    <source>
        <dbReference type="Proteomes" id="UP001209701"/>
    </source>
</evidence>
<evidence type="ECO:0000259" key="8">
    <source>
        <dbReference type="Pfam" id="PF07715"/>
    </source>
</evidence>
<organism evidence="9 10">
    <name type="scientific">Roseateles oligotrophus</name>
    <dbReference type="NCBI Taxonomy" id="1769250"/>
    <lineage>
        <taxon>Bacteria</taxon>
        <taxon>Pseudomonadati</taxon>
        <taxon>Pseudomonadota</taxon>
        <taxon>Betaproteobacteria</taxon>
        <taxon>Burkholderiales</taxon>
        <taxon>Sphaerotilaceae</taxon>
        <taxon>Roseateles</taxon>
    </lineage>
</organism>
<evidence type="ECO:0000256" key="4">
    <source>
        <dbReference type="ARBA" id="ARBA00023237"/>
    </source>
</evidence>
<evidence type="ECO:0000313" key="9">
    <source>
        <dbReference type="EMBL" id="MCV2368159.1"/>
    </source>
</evidence>
<accession>A0ABT2YDN3</accession>
<dbReference type="EMBL" id="JAJIRN010000003">
    <property type="protein sequence ID" value="MCV2368159.1"/>
    <property type="molecule type" value="Genomic_DNA"/>
</dbReference>
<feature type="chain" id="PRO_5046114075" evidence="6">
    <location>
        <begin position="26"/>
        <end position="906"/>
    </location>
</feature>
<dbReference type="InterPro" id="IPR036942">
    <property type="entry name" value="Beta-barrel_TonB_sf"/>
</dbReference>
<dbReference type="PANTHER" id="PTHR40980:SF3">
    <property type="entry name" value="TONB-DEPENDENT RECEPTOR-LIKE BETA-BARREL DOMAIN-CONTAINING PROTEIN"/>
    <property type="match status" value="1"/>
</dbReference>
<dbReference type="InterPro" id="IPR000531">
    <property type="entry name" value="Beta-barrel_TonB"/>
</dbReference>
<comment type="subcellular location">
    <subcellularLocation>
        <location evidence="1 5">Cell outer membrane</location>
    </subcellularLocation>
</comment>
<dbReference type="RefSeq" id="WP_263570772.1">
    <property type="nucleotide sequence ID" value="NZ_JAJIRN010000003.1"/>
</dbReference>
<dbReference type="InterPro" id="IPR010104">
    <property type="entry name" value="TonB_rcpt_bac"/>
</dbReference>
<reference evidence="9 10" key="1">
    <citation type="submission" date="2021-11" db="EMBL/GenBank/DDBJ databases">
        <authorList>
            <person name="Liang Q."/>
            <person name="Mou H."/>
            <person name="Liu Z."/>
        </authorList>
    </citation>
    <scope>NUCLEOTIDE SEQUENCE [LARGE SCALE GENOMIC DNA]</scope>
    <source>
        <strain evidence="9 10">CHU3</strain>
    </source>
</reference>
<feature type="domain" description="TonB-dependent receptor plug" evidence="8">
    <location>
        <begin position="61"/>
        <end position="177"/>
    </location>
</feature>
<feature type="domain" description="TonB-dependent receptor-like beta-barrel" evidence="7">
    <location>
        <begin position="453"/>
        <end position="867"/>
    </location>
</feature>
<dbReference type="Gene3D" id="2.170.130.10">
    <property type="entry name" value="TonB-dependent receptor, plug domain"/>
    <property type="match status" value="1"/>
</dbReference>
<gene>
    <name evidence="9" type="ORF">LNV07_08605</name>
</gene>
<keyword evidence="5" id="KW-0798">TonB box</keyword>
<dbReference type="Pfam" id="PF07715">
    <property type="entry name" value="Plug"/>
    <property type="match status" value="1"/>
</dbReference>
<keyword evidence="10" id="KW-1185">Reference proteome</keyword>